<feature type="region of interest" description="Disordered" evidence="1">
    <location>
        <begin position="1"/>
        <end position="20"/>
    </location>
</feature>
<proteinExistence type="predicted"/>
<dbReference type="Proteomes" id="UP000265515">
    <property type="component" value="Unassembled WGS sequence"/>
</dbReference>
<organism evidence="2 3">
    <name type="scientific">Chara braunii</name>
    <name type="common">Braun's stonewort</name>
    <dbReference type="NCBI Taxonomy" id="69332"/>
    <lineage>
        <taxon>Eukaryota</taxon>
        <taxon>Viridiplantae</taxon>
        <taxon>Streptophyta</taxon>
        <taxon>Charophyceae</taxon>
        <taxon>Charales</taxon>
        <taxon>Characeae</taxon>
        <taxon>Chara</taxon>
    </lineage>
</organism>
<accession>A0A388JLG3</accession>
<dbReference type="Gramene" id="GBG49008">
    <property type="protein sequence ID" value="GBG49008"/>
    <property type="gene ID" value="CBR_g82617"/>
</dbReference>
<dbReference type="AlphaFoldDB" id="A0A388JLG3"/>
<feature type="non-terminal residue" evidence="2">
    <location>
        <position position="1"/>
    </location>
</feature>
<evidence type="ECO:0000313" key="2">
    <source>
        <dbReference type="EMBL" id="GBG49008.1"/>
    </source>
</evidence>
<evidence type="ECO:0000313" key="3">
    <source>
        <dbReference type="Proteomes" id="UP000265515"/>
    </source>
</evidence>
<dbReference type="EMBL" id="BFEA01005223">
    <property type="protein sequence ID" value="GBG49008.1"/>
    <property type="molecule type" value="Genomic_DNA"/>
</dbReference>
<evidence type="ECO:0000256" key="1">
    <source>
        <dbReference type="SAM" id="MobiDB-lite"/>
    </source>
</evidence>
<reference evidence="2 3" key="1">
    <citation type="journal article" date="2018" name="Cell">
        <title>The Chara Genome: Secondary Complexity and Implications for Plant Terrestrialization.</title>
        <authorList>
            <person name="Nishiyama T."/>
            <person name="Sakayama H."/>
            <person name="Vries J.D."/>
            <person name="Buschmann H."/>
            <person name="Saint-Marcoux D."/>
            <person name="Ullrich K.K."/>
            <person name="Haas F.B."/>
            <person name="Vanderstraeten L."/>
            <person name="Becker D."/>
            <person name="Lang D."/>
            <person name="Vosolsobe S."/>
            <person name="Rombauts S."/>
            <person name="Wilhelmsson P.K.I."/>
            <person name="Janitza P."/>
            <person name="Kern R."/>
            <person name="Heyl A."/>
            <person name="Rumpler F."/>
            <person name="Villalobos L.I.A.C."/>
            <person name="Clay J.M."/>
            <person name="Skokan R."/>
            <person name="Toyoda A."/>
            <person name="Suzuki Y."/>
            <person name="Kagoshima H."/>
            <person name="Schijlen E."/>
            <person name="Tajeshwar N."/>
            <person name="Catarino B."/>
            <person name="Hetherington A.J."/>
            <person name="Saltykova A."/>
            <person name="Bonnot C."/>
            <person name="Breuninger H."/>
            <person name="Symeonidi A."/>
            <person name="Radhakrishnan G.V."/>
            <person name="Van Nieuwerburgh F."/>
            <person name="Deforce D."/>
            <person name="Chang C."/>
            <person name="Karol K.G."/>
            <person name="Hedrich R."/>
            <person name="Ulvskov P."/>
            <person name="Glockner G."/>
            <person name="Delwiche C.F."/>
            <person name="Petrasek J."/>
            <person name="Van de Peer Y."/>
            <person name="Friml J."/>
            <person name="Beilby M."/>
            <person name="Dolan L."/>
            <person name="Kohara Y."/>
            <person name="Sugano S."/>
            <person name="Fujiyama A."/>
            <person name="Delaux P.-M."/>
            <person name="Quint M."/>
            <person name="TheiBen G."/>
            <person name="Hagemann M."/>
            <person name="Harholt J."/>
            <person name="Dunand C."/>
            <person name="Zachgo S."/>
            <person name="Langdale J."/>
            <person name="Maumus F."/>
            <person name="Straeten D.V.D."/>
            <person name="Gould S.B."/>
            <person name="Rensing S.A."/>
        </authorList>
    </citation>
    <scope>NUCLEOTIDE SEQUENCE [LARGE SCALE GENOMIC DNA]</scope>
    <source>
        <strain evidence="2 3">S276</strain>
    </source>
</reference>
<sequence length="48" mass="5039">VDEAARRAAAALKTQPNGGGSLVQPVFEAKDLESVSGKYHTGQYLAHV</sequence>
<comment type="caution">
    <text evidence="2">The sequence shown here is derived from an EMBL/GenBank/DDBJ whole genome shotgun (WGS) entry which is preliminary data.</text>
</comment>
<protein>
    <submittedName>
        <fullName evidence="2">Uncharacterized protein</fullName>
    </submittedName>
</protein>
<gene>
    <name evidence="2" type="ORF">CBR_g82617</name>
</gene>
<name>A0A388JLG3_CHABU</name>
<keyword evidence="3" id="KW-1185">Reference proteome</keyword>